<feature type="region of interest" description="Disordered" evidence="1">
    <location>
        <begin position="151"/>
        <end position="237"/>
    </location>
</feature>
<feature type="region of interest" description="Disordered" evidence="1">
    <location>
        <begin position="552"/>
        <end position="596"/>
    </location>
</feature>
<dbReference type="Proteomes" id="UP001140949">
    <property type="component" value="Unassembled WGS sequence"/>
</dbReference>
<organism evidence="2 3">
    <name type="scientific">Iris pallida</name>
    <name type="common">Sweet iris</name>
    <dbReference type="NCBI Taxonomy" id="29817"/>
    <lineage>
        <taxon>Eukaryota</taxon>
        <taxon>Viridiplantae</taxon>
        <taxon>Streptophyta</taxon>
        <taxon>Embryophyta</taxon>
        <taxon>Tracheophyta</taxon>
        <taxon>Spermatophyta</taxon>
        <taxon>Magnoliopsida</taxon>
        <taxon>Liliopsida</taxon>
        <taxon>Asparagales</taxon>
        <taxon>Iridaceae</taxon>
        <taxon>Iridoideae</taxon>
        <taxon>Irideae</taxon>
        <taxon>Iris</taxon>
    </lineage>
</organism>
<feature type="compositionally biased region" description="Pro residues" evidence="1">
    <location>
        <begin position="984"/>
        <end position="995"/>
    </location>
</feature>
<feature type="compositionally biased region" description="Polar residues" evidence="1">
    <location>
        <begin position="27"/>
        <end position="41"/>
    </location>
</feature>
<gene>
    <name evidence="2" type="ORF">M6B38_163955</name>
</gene>
<dbReference type="EMBL" id="JANAVB010033217">
    <property type="protein sequence ID" value="KAJ6808992.1"/>
    <property type="molecule type" value="Genomic_DNA"/>
</dbReference>
<protein>
    <submittedName>
        <fullName evidence="2">Uncharacterized protein</fullName>
    </submittedName>
</protein>
<feature type="compositionally biased region" description="Polar residues" evidence="1">
    <location>
        <begin position="576"/>
        <end position="587"/>
    </location>
</feature>
<feature type="region of interest" description="Disordered" evidence="1">
    <location>
        <begin position="618"/>
        <end position="640"/>
    </location>
</feature>
<reference evidence="2" key="1">
    <citation type="journal article" date="2023" name="GigaByte">
        <title>Genome assembly of the bearded iris, Iris pallida Lam.</title>
        <authorList>
            <person name="Bruccoleri R.E."/>
            <person name="Oakeley E.J."/>
            <person name="Faust A.M.E."/>
            <person name="Altorfer M."/>
            <person name="Dessus-Babus S."/>
            <person name="Burckhardt D."/>
            <person name="Oertli M."/>
            <person name="Naumann U."/>
            <person name="Petersen F."/>
            <person name="Wong J."/>
        </authorList>
    </citation>
    <scope>NUCLEOTIDE SEQUENCE</scope>
    <source>
        <strain evidence="2">GSM-AAB239-AS_SAM_17_03QT</strain>
    </source>
</reference>
<feature type="compositionally biased region" description="Low complexity" evidence="1">
    <location>
        <begin position="161"/>
        <end position="178"/>
    </location>
</feature>
<sequence length="995" mass="108960">MRSHLRTVNDVNEEITIMKPGEPIKRSSCQHQTPRSSNEKASSSRENRSVGMQQDLPVKSGKPMRQTGSDQHAATGGKTDDRNSVTPMHSGNRHKPWPSRKANEVEEVVKHMSRVPAYLQREEKGDSVQEKALNIGVLDWERLEKWMHLQKQDAKRRGRDSPSSSNVSSSSSQSSRSSGIPLVQRKQSPALDADRSSSAGGRQAKVMKENKSGRIAGSPDSQTSHVNSLVQRNQEKFKSKDTGKVLIYHSKSQSADIGHSVPCTSVYCDTSPCAHHKLNNRLGGSREDEKLQRCEEQSYGGNLHLTENLVQDQCLAFDGLLDHLEETVQKRRGSFESATVNSGTVSGVMQERHSGTFSPDDMQFSSPSFSMPYSFPLPSKSQINDPAFPSTSLSEIEVAVAISKGKHATQNKHKDRASDRFLLNNYVVPVQGETKIATQARRELSPHRLLAAGLSRLRSSSIREGSSVNRRSYSGPLHFTSYSDIPAVSSIHQSETEVQTANTRGKHENHDESSEPFAVNIADLSSCQDEAKPATGPSRRDLSPHRLLAAGLNRLRSGSVRESSSRQQTKQTTTSVCSNDDSVASNSKGRRSPLRRMLDPLLKSKNRLHFSGPIVSLSSHQANEQDTSERTNTSSSQFSEPRCSVRDESCMTSTRRAVLKLAWKNGLPLFMFSSDNDDILAATIGKKNVSEKNDFECLYTVFTAQEVKKKRGAWMSQGNKSKKHGLVYNVVGHINVSFPEPCSYDSSTGTREFVLFASELIPTTEKPSTSHSSIELAAIVVKSSIERPQSSFSDVLRGSRHRSSEEESLGSGQSGENLARSSSNIVAVLPKGVHGLSSEGEPSPLIERWKSGGSCDCGGWDEGCSLTVLTDGRGSTPAGACNTDGTHQIELFTQGNEARVNKNAFSMVTFEEGTYIVNFKASVASMQAFAICVAILHCRKSTKVSGLRYSVEAQNQQEGISTFPDYTHMISVKTEEEDTAGYVPDPPPPSPVGRA</sequence>
<dbReference type="PANTHER" id="PTHR31390">
    <property type="entry name" value="EXPRESSED PROTEIN"/>
    <property type="match status" value="1"/>
</dbReference>
<evidence type="ECO:0000313" key="3">
    <source>
        <dbReference type="Proteomes" id="UP001140949"/>
    </source>
</evidence>
<evidence type="ECO:0000256" key="1">
    <source>
        <dbReference type="SAM" id="MobiDB-lite"/>
    </source>
</evidence>
<feature type="region of interest" description="Disordered" evidence="1">
    <location>
        <begin position="1"/>
        <end position="101"/>
    </location>
</feature>
<dbReference type="AlphaFoldDB" id="A0AAX6EXW1"/>
<feature type="compositionally biased region" description="Polar residues" evidence="1">
    <location>
        <begin position="491"/>
        <end position="503"/>
    </location>
</feature>
<feature type="compositionally biased region" description="Low complexity" evidence="1">
    <location>
        <begin position="565"/>
        <end position="575"/>
    </location>
</feature>
<feature type="region of interest" description="Disordered" evidence="1">
    <location>
        <begin position="791"/>
        <end position="818"/>
    </location>
</feature>
<comment type="caution">
    <text evidence="2">The sequence shown here is derived from an EMBL/GenBank/DDBJ whole genome shotgun (WGS) entry which is preliminary data.</text>
</comment>
<feature type="compositionally biased region" description="Polar residues" evidence="1">
    <location>
        <begin position="618"/>
        <end position="639"/>
    </location>
</feature>
<evidence type="ECO:0000313" key="2">
    <source>
        <dbReference type="EMBL" id="KAJ6808992.1"/>
    </source>
</evidence>
<proteinExistence type="predicted"/>
<feature type="region of interest" description="Disordered" evidence="1">
    <location>
        <begin position="491"/>
        <end position="514"/>
    </location>
</feature>
<feature type="region of interest" description="Disordered" evidence="1">
    <location>
        <begin position="974"/>
        <end position="995"/>
    </location>
</feature>
<feature type="compositionally biased region" description="Polar residues" evidence="1">
    <location>
        <begin position="219"/>
        <end position="232"/>
    </location>
</feature>
<dbReference type="InterPro" id="IPR021916">
    <property type="entry name" value="DUF3527"/>
</dbReference>
<name>A0AAX6EXW1_IRIPA</name>
<reference evidence="2" key="2">
    <citation type="submission" date="2023-04" db="EMBL/GenBank/DDBJ databases">
        <authorList>
            <person name="Bruccoleri R.E."/>
            <person name="Oakeley E.J."/>
            <person name="Faust A.-M."/>
            <person name="Dessus-Babus S."/>
            <person name="Altorfer M."/>
            <person name="Burckhardt D."/>
            <person name="Oertli M."/>
            <person name="Naumann U."/>
            <person name="Petersen F."/>
            <person name="Wong J."/>
        </authorList>
    </citation>
    <scope>NUCLEOTIDE SEQUENCE</scope>
    <source>
        <strain evidence="2">GSM-AAB239-AS_SAM_17_03QT</strain>
        <tissue evidence="2">Leaf</tissue>
    </source>
</reference>
<dbReference type="PANTHER" id="PTHR31390:SF12">
    <property type="entry name" value="PUTATIVE (DUF3527)-RELATED"/>
    <property type="match status" value="1"/>
</dbReference>
<keyword evidence="3" id="KW-1185">Reference proteome</keyword>
<accession>A0AAX6EXW1</accession>
<dbReference type="Pfam" id="PF12043">
    <property type="entry name" value="DUF3527"/>
    <property type="match status" value="2"/>
</dbReference>